<dbReference type="InterPro" id="IPR050968">
    <property type="entry name" value="Cytochrome_c_oxidase_bac_sub4"/>
</dbReference>
<feature type="transmembrane region" description="Helical" evidence="17">
    <location>
        <begin position="79"/>
        <end position="101"/>
    </location>
</feature>
<name>A0A370NMR1_9BURK</name>
<dbReference type="AlphaFoldDB" id="A0A370NMR1"/>
<dbReference type="NCBIfam" id="TIGR02847">
    <property type="entry name" value="CyoD"/>
    <property type="match status" value="1"/>
</dbReference>
<keyword evidence="6" id="KW-1003">Cell membrane</keyword>
<evidence type="ECO:0000256" key="15">
    <source>
        <dbReference type="ARBA" id="ARBA00031887"/>
    </source>
</evidence>
<keyword evidence="19" id="KW-1185">Reference proteome</keyword>
<evidence type="ECO:0000256" key="11">
    <source>
        <dbReference type="ARBA" id="ARBA00023136"/>
    </source>
</evidence>
<evidence type="ECO:0000256" key="8">
    <source>
        <dbReference type="ARBA" id="ARBA00022982"/>
    </source>
</evidence>
<gene>
    <name evidence="18" type="primary">cyoD</name>
    <name evidence="18" type="ORF">DN412_28995</name>
</gene>
<evidence type="ECO:0000256" key="2">
    <source>
        <dbReference type="ARBA" id="ARBA00008079"/>
    </source>
</evidence>
<comment type="function">
    <text evidence="12">Cytochrome bo(3) ubiquinol terminal oxidase is the component of the aerobic respiratory chain of E.coli that predominates when cells are grown at high aeration. Has proton pump activity across the membrane in addition to electron transfer, pumping 2 protons/electron.</text>
</comment>
<dbReference type="GO" id="GO:0015990">
    <property type="term" value="P:electron transport coupled proton transport"/>
    <property type="evidence" value="ECO:0007669"/>
    <property type="project" value="InterPro"/>
</dbReference>
<evidence type="ECO:0000256" key="3">
    <source>
        <dbReference type="ARBA" id="ARBA00011700"/>
    </source>
</evidence>
<accession>A0A370NMR1</accession>
<evidence type="ECO:0000256" key="12">
    <source>
        <dbReference type="ARBA" id="ARBA00025694"/>
    </source>
</evidence>
<evidence type="ECO:0000256" key="17">
    <source>
        <dbReference type="SAM" id="Phobius"/>
    </source>
</evidence>
<evidence type="ECO:0000313" key="18">
    <source>
        <dbReference type="EMBL" id="RDK06901.1"/>
    </source>
</evidence>
<evidence type="ECO:0000256" key="9">
    <source>
        <dbReference type="ARBA" id="ARBA00022989"/>
    </source>
</evidence>
<dbReference type="RefSeq" id="WP_115214722.1">
    <property type="nucleotide sequence ID" value="NZ_QKWJ01000052.1"/>
</dbReference>
<proteinExistence type="inferred from homology"/>
<comment type="subunit">
    <text evidence="3">Heterooctamer of two A chains, two B chains, two C chains and two D chains.</text>
</comment>
<keyword evidence="10" id="KW-0560">Oxidoreductase</keyword>
<dbReference type="PANTHER" id="PTHR36835">
    <property type="entry name" value="CYTOCHROME BO(3) UBIQUINOL OXIDASE SUBUNIT 4"/>
    <property type="match status" value="1"/>
</dbReference>
<keyword evidence="5" id="KW-0813">Transport</keyword>
<dbReference type="GO" id="GO:0005886">
    <property type="term" value="C:plasma membrane"/>
    <property type="evidence" value="ECO:0007669"/>
    <property type="project" value="UniProtKB-SubCell"/>
</dbReference>
<keyword evidence="8" id="KW-0249">Electron transport</keyword>
<dbReference type="GO" id="GO:0015078">
    <property type="term" value="F:proton transmembrane transporter activity"/>
    <property type="evidence" value="ECO:0007669"/>
    <property type="project" value="TreeGrafter"/>
</dbReference>
<comment type="similarity">
    <text evidence="2">Belongs to the cytochrome c oxidase bacterial subunit 4 family.</text>
</comment>
<organism evidence="18 19">
    <name type="scientific">Cupriavidus lacunae</name>
    <dbReference type="NCBI Taxonomy" id="2666307"/>
    <lineage>
        <taxon>Bacteria</taxon>
        <taxon>Pseudomonadati</taxon>
        <taxon>Pseudomonadota</taxon>
        <taxon>Betaproteobacteria</taxon>
        <taxon>Burkholderiales</taxon>
        <taxon>Burkholderiaceae</taxon>
        <taxon>Cupriavidus</taxon>
    </lineage>
</organism>
<keyword evidence="7 17" id="KW-0812">Transmembrane</keyword>
<reference evidence="19" key="1">
    <citation type="submission" date="2018-06" db="EMBL/GenBank/DDBJ databases">
        <authorList>
            <person name="Feng T."/>
            <person name="Jeon C.O."/>
        </authorList>
    </citation>
    <scope>NUCLEOTIDE SEQUENCE [LARGE SCALE GENOMIC DNA]</scope>
    <source>
        <strain evidence="19">S23</strain>
    </source>
</reference>
<keyword evidence="9 17" id="KW-1133">Transmembrane helix</keyword>
<comment type="subcellular location">
    <subcellularLocation>
        <location evidence="1">Cell membrane</location>
        <topology evidence="1">Multi-pass membrane protein</topology>
    </subcellularLocation>
</comment>
<keyword evidence="11 17" id="KW-0472">Membrane</keyword>
<evidence type="ECO:0000256" key="16">
    <source>
        <dbReference type="ARBA" id="ARBA00032185"/>
    </source>
</evidence>
<protein>
    <recommendedName>
        <fullName evidence="4">Cytochrome bo(3) ubiquinol oxidase subunit 4</fullName>
    </recommendedName>
    <alternativeName>
        <fullName evidence="16">Cytochrome o ubiquinol oxidase subunit 4</fullName>
    </alternativeName>
    <alternativeName>
        <fullName evidence="13">Oxidase bo(3) subunit 4</fullName>
    </alternativeName>
    <alternativeName>
        <fullName evidence="14">Ubiquinol oxidase polypeptide IV</fullName>
    </alternativeName>
    <alternativeName>
        <fullName evidence="15">Ubiquinol oxidase subunit 4</fullName>
    </alternativeName>
</protein>
<evidence type="ECO:0000256" key="6">
    <source>
        <dbReference type="ARBA" id="ARBA00022475"/>
    </source>
</evidence>
<dbReference type="GO" id="GO:0019646">
    <property type="term" value="P:aerobic electron transport chain"/>
    <property type="evidence" value="ECO:0007669"/>
    <property type="project" value="TreeGrafter"/>
</dbReference>
<dbReference type="GO" id="GO:0009486">
    <property type="term" value="F:cytochrome bo3 ubiquinol oxidase activity"/>
    <property type="evidence" value="ECO:0007669"/>
    <property type="project" value="InterPro"/>
</dbReference>
<dbReference type="InterPro" id="IPR014210">
    <property type="entry name" value="Cyt_o_ubiqinol_oxidase_su4"/>
</dbReference>
<sequence>MANVTTTRTGGEHGSARSYNLGFALSAILTIIPFMLVMHPVLSRPATLLTVVVFAVAQLIVQLVYFLHMSRSSEGGWNLISFAFTLLILLIIVALSVWIIWSMHYNMMVN</sequence>
<comment type="caution">
    <text evidence="18">The sequence shown here is derived from an EMBL/GenBank/DDBJ whole genome shotgun (WGS) entry which is preliminary data.</text>
</comment>
<dbReference type="GO" id="GO:0009319">
    <property type="term" value="C:cytochrome o ubiquinol oxidase complex"/>
    <property type="evidence" value="ECO:0007669"/>
    <property type="project" value="TreeGrafter"/>
</dbReference>
<evidence type="ECO:0000256" key="5">
    <source>
        <dbReference type="ARBA" id="ARBA00022448"/>
    </source>
</evidence>
<dbReference type="Proteomes" id="UP000255165">
    <property type="component" value="Unassembled WGS sequence"/>
</dbReference>
<evidence type="ECO:0000256" key="13">
    <source>
        <dbReference type="ARBA" id="ARBA00030071"/>
    </source>
</evidence>
<evidence type="ECO:0000256" key="4">
    <source>
        <dbReference type="ARBA" id="ARBA00014689"/>
    </source>
</evidence>
<dbReference type="InterPro" id="IPR005171">
    <property type="entry name" value="Cyt_c_oxidase_su4_prok"/>
</dbReference>
<dbReference type="EMBL" id="QKWJ01000052">
    <property type="protein sequence ID" value="RDK06901.1"/>
    <property type="molecule type" value="Genomic_DNA"/>
</dbReference>
<evidence type="ECO:0000256" key="10">
    <source>
        <dbReference type="ARBA" id="ARBA00023002"/>
    </source>
</evidence>
<evidence type="ECO:0000256" key="14">
    <source>
        <dbReference type="ARBA" id="ARBA00030211"/>
    </source>
</evidence>
<feature type="transmembrane region" description="Helical" evidence="17">
    <location>
        <begin position="21"/>
        <end position="42"/>
    </location>
</feature>
<feature type="transmembrane region" description="Helical" evidence="17">
    <location>
        <begin position="48"/>
        <end position="67"/>
    </location>
</feature>
<evidence type="ECO:0000256" key="1">
    <source>
        <dbReference type="ARBA" id="ARBA00004651"/>
    </source>
</evidence>
<evidence type="ECO:0000256" key="7">
    <source>
        <dbReference type="ARBA" id="ARBA00022692"/>
    </source>
</evidence>
<dbReference type="Pfam" id="PF03626">
    <property type="entry name" value="COX4_pro"/>
    <property type="match status" value="1"/>
</dbReference>
<evidence type="ECO:0000313" key="19">
    <source>
        <dbReference type="Proteomes" id="UP000255165"/>
    </source>
</evidence>
<dbReference type="PANTHER" id="PTHR36835:SF1">
    <property type="entry name" value="CYTOCHROME BO(3) UBIQUINOL OXIDASE SUBUNIT 4"/>
    <property type="match status" value="1"/>
</dbReference>